<evidence type="ECO:0000259" key="2">
    <source>
        <dbReference type="Pfam" id="PF12697"/>
    </source>
</evidence>
<reference evidence="4" key="1">
    <citation type="submission" date="2019-08" db="EMBL/GenBank/DDBJ databases">
        <title>Limnoglobus roseus gen. nov., sp. nov., a novel freshwater planctomycete with a giant genome from the family Gemmataceae.</title>
        <authorList>
            <person name="Kulichevskaya I.S."/>
            <person name="Naumoff D.G."/>
            <person name="Miroshnikov K."/>
            <person name="Ivanova A."/>
            <person name="Philippov D.A."/>
            <person name="Hakobyan A."/>
            <person name="Rijpstra I.C."/>
            <person name="Sinninghe Damste J.S."/>
            <person name="Liesack W."/>
            <person name="Dedysh S.N."/>
        </authorList>
    </citation>
    <scope>NUCLEOTIDE SEQUENCE [LARGE SCALE GENOMIC DNA]</scope>
    <source>
        <strain evidence="4">PX52</strain>
    </source>
</reference>
<dbReference type="Pfam" id="PF12697">
    <property type="entry name" value="Abhydrolase_6"/>
    <property type="match status" value="1"/>
</dbReference>
<dbReference type="GO" id="GO:0016787">
    <property type="term" value="F:hydrolase activity"/>
    <property type="evidence" value="ECO:0007669"/>
    <property type="project" value="UniProtKB-KW"/>
</dbReference>
<keyword evidence="1" id="KW-0732">Signal</keyword>
<gene>
    <name evidence="3" type="ORF">PX52LOC_06741</name>
</gene>
<proteinExistence type="predicted"/>
<name>A0A5C1AR36_9BACT</name>
<keyword evidence="4" id="KW-1185">Reference proteome</keyword>
<feature type="signal peptide" evidence="1">
    <location>
        <begin position="1"/>
        <end position="22"/>
    </location>
</feature>
<evidence type="ECO:0000313" key="3">
    <source>
        <dbReference type="EMBL" id="QEL19664.1"/>
    </source>
</evidence>
<dbReference type="InterPro" id="IPR000073">
    <property type="entry name" value="AB_hydrolase_1"/>
</dbReference>
<dbReference type="RefSeq" id="WP_149114030.1">
    <property type="nucleotide sequence ID" value="NZ_CP042425.1"/>
</dbReference>
<feature type="domain" description="AB hydrolase-1" evidence="2">
    <location>
        <begin position="85"/>
        <end position="161"/>
    </location>
</feature>
<dbReference type="AlphaFoldDB" id="A0A5C1AR36"/>
<dbReference type="InterPro" id="IPR029058">
    <property type="entry name" value="AB_hydrolase_fold"/>
</dbReference>
<evidence type="ECO:0000313" key="4">
    <source>
        <dbReference type="Proteomes" id="UP000324974"/>
    </source>
</evidence>
<keyword evidence="3" id="KW-0378">Hydrolase</keyword>
<dbReference type="OrthoDB" id="210058at2"/>
<sequence>MPDTKLLIAVLLAVVSVTPLSAADPVPEPRIVRAKIDTRPIVYVVDGAGDYRGCSTALTKAMFAEGNPVELSAVSWSHGYRKLLLDQVDVVHARRQGIKLAETIREEKSRESDRRIVVVAHSAGAAVALAAAEQLDSSSIDRLILLAPSVSNGYDLRPAMAACREGIDVFCSNRDRWALGVAMRLVGTTDDRRSRKAAGRLGFEVPSTDELSQQIRQRFWTPEDKADGHDGGHYGAYSPNYVRRYILPLLMGEKE</sequence>
<dbReference type="Gene3D" id="3.40.50.1820">
    <property type="entry name" value="alpha/beta hydrolase"/>
    <property type="match status" value="1"/>
</dbReference>
<feature type="chain" id="PRO_5022764695" evidence="1">
    <location>
        <begin position="23"/>
        <end position="255"/>
    </location>
</feature>
<organism evidence="3 4">
    <name type="scientific">Limnoglobus roseus</name>
    <dbReference type="NCBI Taxonomy" id="2598579"/>
    <lineage>
        <taxon>Bacteria</taxon>
        <taxon>Pseudomonadati</taxon>
        <taxon>Planctomycetota</taxon>
        <taxon>Planctomycetia</taxon>
        <taxon>Gemmatales</taxon>
        <taxon>Gemmataceae</taxon>
        <taxon>Limnoglobus</taxon>
    </lineage>
</organism>
<protein>
    <submittedName>
        <fullName evidence="3">Alpha/beta hydrolase</fullName>
    </submittedName>
</protein>
<dbReference type="KEGG" id="lrs:PX52LOC_06741"/>
<dbReference type="Proteomes" id="UP000324974">
    <property type="component" value="Chromosome"/>
</dbReference>
<dbReference type="SUPFAM" id="SSF53474">
    <property type="entry name" value="alpha/beta-Hydrolases"/>
    <property type="match status" value="1"/>
</dbReference>
<evidence type="ECO:0000256" key="1">
    <source>
        <dbReference type="SAM" id="SignalP"/>
    </source>
</evidence>
<accession>A0A5C1AR36</accession>
<dbReference type="EMBL" id="CP042425">
    <property type="protein sequence ID" value="QEL19664.1"/>
    <property type="molecule type" value="Genomic_DNA"/>
</dbReference>